<reference evidence="2" key="1">
    <citation type="submission" date="2023-03" db="EMBL/GenBank/DDBJ databases">
        <title>Emydomyces testavorans Genome Sequence.</title>
        <authorList>
            <person name="Hoyer L."/>
        </authorList>
    </citation>
    <scope>NUCLEOTIDE SEQUENCE</scope>
    <source>
        <strain evidence="2">16-2883</strain>
    </source>
</reference>
<evidence type="ECO:0000313" key="3">
    <source>
        <dbReference type="Proteomes" id="UP001219355"/>
    </source>
</evidence>
<evidence type="ECO:0000313" key="2">
    <source>
        <dbReference type="EMBL" id="WEW59675.1"/>
    </source>
</evidence>
<proteinExistence type="predicted"/>
<feature type="region of interest" description="Disordered" evidence="1">
    <location>
        <begin position="191"/>
        <end position="212"/>
    </location>
</feature>
<dbReference type="Proteomes" id="UP001219355">
    <property type="component" value="Chromosome 3"/>
</dbReference>
<evidence type="ECO:0000256" key="1">
    <source>
        <dbReference type="SAM" id="MobiDB-lite"/>
    </source>
</evidence>
<organism evidence="2 3">
    <name type="scientific">Emydomyces testavorans</name>
    <dbReference type="NCBI Taxonomy" id="2070801"/>
    <lineage>
        <taxon>Eukaryota</taxon>
        <taxon>Fungi</taxon>
        <taxon>Dikarya</taxon>
        <taxon>Ascomycota</taxon>
        <taxon>Pezizomycotina</taxon>
        <taxon>Eurotiomycetes</taxon>
        <taxon>Eurotiomycetidae</taxon>
        <taxon>Onygenales</taxon>
        <taxon>Nannizziopsiaceae</taxon>
        <taxon>Emydomyces</taxon>
    </lineage>
</organism>
<feature type="region of interest" description="Disordered" evidence="1">
    <location>
        <begin position="1"/>
        <end position="32"/>
    </location>
</feature>
<accession>A0AAF0DMU4</accession>
<gene>
    <name evidence="2" type="ORF">PRK78_005154</name>
</gene>
<dbReference type="EMBL" id="CP120629">
    <property type="protein sequence ID" value="WEW59675.1"/>
    <property type="molecule type" value="Genomic_DNA"/>
</dbReference>
<sequence>MAYHGNIAPFGRRGEARGSPFNPGPGDPISFSSRRSVGFPPLPSCGNWLTKLGSPGINRDHGTPAPWDTSEMARVHNNRISSPSKDQYSQKRGGTAPFFERPRVTESWNLYASGNRVSLSPLSYDQYSHPPPPPHLVHRPVEVQLEQASSSGSWDIPISACSNSQAPQAIASGEASLFPERLKRRATDSIRSTGRYHSQRRPGNRDEFDGPTQLLDMPFPITVETQEEDLPLLPTTLEVQEQEQILRDVNDRLSKCAFDFVAKYQFPIPVEADKKQVRQPQDREWTEWVYLLKRLATKRRIPARVLYNGQIKQFVTVLENALETRNVPKNQSRPLKDDRNILQFISAGTQVAKILKDAPAMEFFDWLYVQTEKYILERRTHREKLAFDNVR</sequence>
<keyword evidence="3" id="KW-1185">Reference proteome</keyword>
<dbReference type="AlphaFoldDB" id="A0AAF0DMU4"/>
<name>A0AAF0DMU4_9EURO</name>
<protein>
    <submittedName>
        <fullName evidence="2">Uncharacterized protein</fullName>
    </submittedName>
</protein>